<feature type="domain" description="Aminoglycoside phosphotransferase" evidence="1">
    <location>
        <begin position="107"/>
        <end position="273"/>
    </location>
</feature>
<accession>A0A853MBN7</accession>
<proteinExistence type="predicted"/>
<dbReference type="SUPFAM" id="SSF56112">
    <property type="entry name" value="Protein kinase-like (PK-like)"/>
    <property type="match status" value="1"/>
</dbReference>
<sequence>MKISLSSENVIQYLYDTGLFSSQDSPSPESDLPKTTIDNHIFLVKLSGNRQILIKQETPNGEYPSNYQFSNEWVFHQLLVQFPLLGNIPAIASLLLHFDAENSILVCTFLSEYMELEEFYKNRSIFPLEIATSIGSALACLHRSTFQKQEYRDFIDTAPEGELRYNYYNPVQGISSLTQQVWGKIPTAALEFHALYQQYEELESAIADLSYHWKPCCLTHNDLQLDNILVHSRWQNLDDCLVRFKQWGVYAWGDPAFDLGTLLASYLQIWLSSLVVDSSLDLEESLDLALVSLDTVQPSLIAIMRTYLQIFPMVLEYFPQFIIRVVQFTGLALIHYIQKCINYYKYFDKTHLSMLEVGKKLLTMPENSLLNIFGTSPQEILPSVIGVKIGVKTYSKKNGRETDRQIAPIYYPKTRLRGC</sequence>
<evidence type="ECO:0000259" key="1">
    <source>
        <dbReference type="Pfam" id="PF01636"/>
    </source>
</evidence>
<gene>
    <name evidence="2" type="ORF">A9P98_00210</name>
</gene>
<reference evidence="2 3" key="1">
    <citation type="submission" date="2016-05" db="EMBL/GenBank/DDBJ databases">
        <title>First complete genome of the cyanobacterium Cylindrospermopsis raciborskii CS505, containing a circular chromosome and a single extrachromosomal element.</title>
        <authorList>
            <person name="Fuentes J."/>
            <person name="Tamames J."/>
            <person name="Allen E."/>
            <person name="Plominski A."/>
            <person name="Vasquez M."/>
        </authorList>
    </citation>
    <scope>NUCLEOTIDE SEQUENCE [LARGE SCALE GENOMIC DNA]</scope>
    <source>
        <strain evidence="2 3">CS505</strain>
    </source>
</reference>
<dbReference type="AlphaFoldDB" id="A0A853MBN7"/>
<dbReference type="InterPro" id="IPR002575">
    <property type="entry name" value="Aminoglycoside_PTrfase"/>
</dbReference>
<protein>
    <submittedName>
        <fullName evidence="2">Aminoglycoside phosphotransferase</fullName>
    </submittedName>
</protein>
<name>A0A853MBN7_9CYAN</name>
<comment type="caution">
    <text evidence="2">The sequence shown here is derived from an EMBL/GenBank/DDBJ whole genome shotgun (WGS) entry which is preliminary data.</text>
</comment>
<dbReference type="EMBL" id="LYXA01000001">
    <property type="protein sequence ID" value="OBU74894.1"/>
    <property type="molecule type" value="Genomic_DNA"/>
</dbReference>
<dbReference type="Pfam" id="PF01636">
    <property type="entry name" value="APH"/>
    <property type="match status" value="1"/>
</dbReference>
<organism evidence="2 3">
    <name type="scientific">Cylindrospermopsis raciborskii CS-505</name>
    <dbReference type="NCBI Taxonomy" id="533240"/>
    <lineage>
        <taxon>Bacteria</taxon>
        <taxon>Bacillati</taxon>
        <taxon>Cyanobacteriota</taxon>
        <taxon>Cyanophyceae</taxon>
        <taxon>Nostocales</taxon>
        <taxon>Aphanizomenonaceae</taxon>
        <taxon>Cylindrospermopsis</taxon>
    </lineage>
</organism>
<dbReference type="Proteomes" id="UP000093903">
    <property type="component" value="Unassembled WGS sequence"/>
</dbReference>
<evidence type="ECO:0000313" key="3">
    <source>
        <dbReference type="Proteomes" id="UP000093903"/>
    </source>
</evidence>
<dbReference type="Gene3D" id="3.90.1200.10">
    <property type="match status" value="1"/>
</dbReference>
<evidence type="ECO:0000313" key="2">
    <source>
        <dbReference type="EMBL" id="OBU74894.1"/>
    </source>
</evidence>
<dbReference type="InterPro" id="IPR011009">
    <property type="entry name" value="Kinase-like_dom_sf"/>
</dbReference>
<dbReference type="RefSeq" id="WP_006278168.1">
    <property type="nucleotide sequence ID" value="NZ_ACYA01000056.1"/>
</dbReference>